<dbReference type="Proteomes" id="UP001305414">
    <property type="component" value="Unassembled WGS sequence"/>
</dbReference>
<evidence type="ECO:0000313" key="2">
    <source>
        <dbReference type="Proteomes" id="UP001305414"/>
    </source>
</evidence>
<name>A0AAN7V4D1_9PEZI</name>
<sequence length="190" mass="21500">MASVTHDTEIADTSHKQIQTEDDIYDLDDPYLIPKVLSQQPRAPGTVTCRFLAIPLNEASSFSRDIAQYGYIVHESRHKLIMRVPPQNTDLMDRIRQVWVSKYLAPFTECRITFDLPKWDKTTTIIIQCIPTKANKSTDSSPLSDAADDLGPMVSEASFRESRVAVQFSKQSGSEGEGARPQMMRRVCEY</sequence>
<dbReference type="AlphaFoldDB" id="A0AAN7V4D1"/>
<organism evidence="1 2">
    <name type="scientific">Xylaria bambusicola</name>
    <dbReference type="NCBI Taxonomy" id="326684"/>
    <lineage>
        <taxon>Eukaryota</taxon>
        <taxon>Fungi</taxon>
        <taxon>Dikarya</taxon>
        <taxon>Ascomycota</taxon>
        <taxon>Pezizomycotina</taxon>
        <taxon>Sordariomycetes</taxon>
        <taxon>Xylariomycetidae</taxon>
        <taxon>Xylariales</taxon>
        <taxon>Xylariaceae</taxon>
        <taxon>Xylaria</taxon>
    </lineage>
</organism>
<dbReference type="EMBL" id="JAWHQM010000083">
    <property type="protein sequence ID" value="KAK5636899.1"/>
    <property type="molecule type" value="Genomic_DNA"/>
</dbReference>
<protein>
    <submittedName>
        <fullName evidence="1">Uncharacterized protein</fullName>
    </submittedName>
</protein>
<evidence type="ECO:0000313" key="1">
    <source>
        <dbReference type="EMBL" id="KAK5636899.1"/>
    </source>
</evidence>
<reference evidence="1 2" key="1">
    <citation type="submission" date="2023-10" db="EMBL/GenBank/DDBJ databases">
        <title>Draft genome sequence of Xylaria bambusicola isolate GMP-LS, the root and basal stem rot pathogen of sugarcane in Indonesia.</title>
        <authorList>
            <person name="Selvaraj P."/>
            <person name="Muralishankar V."/>
            <person name="Muruganantham S."/>
            <person name="Sp S."/>
            <person name="Haryani S."/>
            <person name="Lau K.J.X."/>
            <person name="Naqvi N.I."/>
        </authorList>
    </citation>
    <scope>NUCLEOTIDE SEQUENCE [LARGE SCALE GENOMIC DNA]</scope>
    <source>
        <strain evidence="1">GMP-LS</strain>
    </source>
</reference>
<gene>
    <name evidence="1" type="ORF">RRF57_012611</name>
</gene>
<comment type="caution">
    <text evidence="1">The sequence shown here is derived from an EMBL/GenBank/DDBJ whole genome shotgun (WGS) entry which is preliminary data.</text>
</comment>
<accession>A0AAN7V4D1</accession>
<keyword evidence="2" id="KW-1185">Reference proteome</keyword>
<proteinExistence type="predicted"/>